<dbReference type="Proteomes" id="UP000653411">
    <property type="component" value="Unassembled WGS sequence"/>
</dbReference>
<comment type="caution">
    <text evidence="3">The sequence shown here is derived from an EMBL/GenBank/DDBJ whole genome shotgun (WGS) entry which is preliminary data.</text>
</comment>
<name>A0A918CXP4_9ACTN</name>
<keyword evidence="2" id="KW-0812">Transmembrane</keyword>
<keyword evidence="2" id="KW-1133">Transmembrane helix</keyword>
<keyword evidence="2" id="KW-0472">Membrane</keyword>
<reference evidence="3" key="1">
    <citation type="journal article" date="2014" name="Int. J. Syst. Evol. Microbiol.">
        <title>Complete genome sequence of Corynebacterium casei LMG S-19264T (=DSM 44701T), isolated from a smear-ripened cheese.</title>
        <authorList>
            <consortium name="US DOE Joint Genome Institute (JGI-PGF)"/>
            <person name="Walter F."/>
            <person name="Albersmeier A."/>
            <person name="Kalinowski J."/>
            <person name="Ruckert C."/>
        </authorList>
    </citation>
    <scope>NUCLEOTIDE SEQUENCE</scope>
    <source>
        <strain evidence="3">CGMCC 4.7110</strain>
    </source>
</reference>
<dbReference type="AlphaFoldDB" id="A0A918CXP4"/>
<protein>
    <submittedName>
        <fullName evidence="3">Uncharacterized protein</fullName>
    </submittedName>
</protein>
<dbReference type="EMBL" id="BMML01000042">
    <property type="protein sequence ID" value="GGN44496.1"/>
    <property type="molecule type" value="Genomic_DNA"/>
</dbReference>
<keyword evidence="4" id="KW-1185">Reference proteome</keyword>
<accession>A0A918CXP4</accession>
<proteinExistence type="predicted"/>
<evidence type="ECO:0000313" key="4">
    <source>
        <dbReference type="Proteomes" id="UP000653411"/>
    </source>
</evidence>
<evidence type="ECO:0000256" key="2">
    <source>
        <dbReference type="SAM" id="Phobius"/>
    </source>
</evidence>
<evidence type="ECO:0000256" key="1">
    <source>
        <dbReference type="SAM" id="MobiDB-lite"/>
    </source>
</evidence>
<reference evidence="3" key="2">
    <citation type="submission" date="2020-09" db="EMBL/GenBank/DDBJ databases">
        <authorList>
            <person name="Sun Q."/>
            <person name="Zhou Y."/>
        </authorList>
    </citation>
    <scope>NUCLEOTIDE SEQUENCE</scope>
    <source>
        <strain evidence="3">CGMCC 4.7110</strain>
    </source>
</reference>
<evidence type="ECO:0000313" key="3">
    <source>
        <dbReference type="EMBL" id="GGN44496.1"/>
    </source>
</evidence>
<sequence length="151" mass="15415">MVILLSRPQVEHMTIRAARGGTAVRWAYGVFLTLCVALAVLVHHETPATDVSAMPGAVHTPSVRSDRAAPSGAGVSPLHDIGDATCACACVMPGSQHCGAASVESVRLAAPGPVAFDPLARLRPSVAGRVPGATAIGRAPPDLSVLSQLRI</sequence>
<feature type="transmembrane region" description="Helical" evidence="2">
    <location>
        <begin position="23"/>
        <end position="42"/>
    </location>
</feature>
<organism evidence="3 4">
    <name type="scientific">Streptomyces fuscichromogenes</name>
    <dbReference type="NCBI Taxonomy" id="1324013"/>
    <lineage>
        <taxon>Bacteria</taxon>
        <taxon>Bacillati</taxon>
        <taxon>Actinomycetota</taxon>
        <taxon>Actinomycetes</taxon>
        <taxon>Kitasatosporales</taxon>
        <taxon>Streptomycetaceae</taxon>
        <taxon>Streptomyces</taxon>
    </lineage>
</organism>
<gene>
    <name evidence="3" type="ORF">GCM10011578_095530</name>
</gene>
<feature type="region of interest" description="Disordered" evidence="1">
    <location>
        <begin position="53"/>
        <end position="74"/>
    </location>
</feature>